<proteinExistence type="predicted"/>
<organism evidence="2 3">
    <name type="scientific">Funneliformis geosporum</name>
    <dbReference type="NCBI Taxonomy" id="1117311"/>
    <lineage>
        <taxon>Eukaryota</taxon>
        <taxon>Fungi</taxon>
        <taxon>Fungi incertae sedis</taxon>
        <taxon>Mucoromycota</taxon>
        <taxon>Glomeromycotina</taxon>
        <taxon>Glomeromycetes</taxon>
        <taxon>Glomerales</taxon>
        <taxon>Glomeraceae</taxon>
        <taxon>Funneliformis</taxon>
    </lineage>
</organism>
<protein>
    <submittedName>
        <fullName evidence="2">2233_t:CDS:1</fullName>
    </submittedName>
</protein>
<feature type="non-terminal residue" evidence="2">
    <location>
        <position position="1"/>
    </location>
</feature>
<dbReference type="Proteomes" id="UP001153678">
    <property type="component" value="Unassembled WGS sequence"/>
</dbReference>
<gene>
    <name evidence="2" type="ORF">FWILDA_LOCUS17033</name>
</gene>
<dbReference type="AlphaFoldDB" id="A0A9W4T6W3"/>
<keyword evidence="1" id="KW-0175">Coiled coil</keyword>
<name>A0A9W4T6W3_9GLOM</name>
<dbReference type="EMBL" id="CAMKVN010012327">
    <property type="protein sequence ID" value="CAI2195352.1"/>
    <property type="molecule type" value="Genomic_DNA"/>
</dbReference>
<feature type="coiled-coil region" evidence="1">
    <location>
        <begin position="1"/>
        <end position="35"/>
    </location>
</feature>
<evidence type="ECO:0000313" key="2">
    <source>
        <dbReference type="EMBL" id="CAI2195352.1"/>
    </source>
</evidence>
<reference evidence="2" key="1">
    <citation type="submission" date="2022-08" db="EMBL/GenBank/DDBJ databases">
        <authorList>
            <person name="Kallberg Y."/>
            <person name="Tangrot J."/>
            <person name="Rosling A."/>
        </authorList>
    </citation>
    <scope>NUCLEOTIDE SEQUENCE</scope>
    <source>
        <strain evidence="2">Wild A</strain>
    </source>
</reference>
<accession>A0A9W4T6W3</accession>
<evidence type="ECO:0000256" key="1">
    <source>
        <dbReference type="SAM" id="Coils"/>
    </source>
</evidence>
<sequence length="45" mass="5042">EAKQLAEIIDLQQQLKLAQDQVKELESSLRIAIQTSEIATQTNFG</sequence>
<evidence type="ECO:0000313" key="3">
    <source>
        <dbReference type="Proteomes" id="UP001153678"/>
    </source>
</evidence>
<comment type="caution">
    <text evidence="2">The sequence shown here is derived from an EMBL/GenBank/DDBJ whole genome shotgun (WGS) entry which is preliminary data.</text>
</comment>
<keyword evidence="3" id="KW-1185">Reference proteome</keyword>